<proteinExistence type="predicted"/>
<sequence>MIGMQFELEKEEVYAKKSCKRADKNFPVCEPLMPVSIAQSFLST</sequence>
<evidence type="ECO:0000313" key="2">
    <source>
        <dbReference type="Proteomes" id="UP000287171"/>
    </source>
</evidence>
<dbReference type="EMBL" id="BIFT01000001">
    <property type="protein sequence ID" value="GCE26338.1"/>
    <property type="molecule type" value="Genomic_DNA"/>
</dbReference>
<keyword evidence="2" id="KW-1185">Reference proteome</keyword>
<evidence type="ECO:0000313" key="1">
    <source>
        <dbReference type="EMBL" id="GCE26338.1"/>
    </source>
</evidence>
<dbReference type="AlphaFoldDB" id="A0A402B4R6"/>
<protein>
    <submittedName>
        <fullName evidence="1">Uncharacterized protein</fullName>
    </submittedName>
</protein>
<dbReference type="Proteomes" id="UP000287171">
    <property type="component" value="Unassembled WGS sequence"/>
</dbReference>
<accession>A0A402B4R6</accession>
<organism evidence="1 2">
    <name type="scientific">Dictyobacter alpinus</name>
    <dbReference type="NCBI Taxonomy" id="2014873"/>
    <lineage>
        <taxon>Bacteria</taxon>
        <taxon>Bacillati</taxon>
        <taxon>Chloroflexota</taxon>
        <taxon>Ktedonobacteria</taxon>
        <taxon>Ktedonobacterales</taxon>
        <taxon>Dictyobacteraceae</taxon>
        <taxon>Dictyobacter</taxon>
    </lineage>
</organism>
<gene>
    <name evidence="1" type="ORF">KDA_18220</name>
</gene>
<reference evidence="2" key="1">
    <citation type="submission" date="2018-12" db="EMBL/GenBank/DDBJ databases">
        <title>Tengunoibacter tsumagoiensis gen. nov., sp. nov., Dictyobacter kobayashii sp. nov., D. alpinus sp. nov., and D. joshuensis sp. nov. and description of Dictyobacteraceae fam. nov. within the order Ktedonobacterales isolated from Tengu-no-mugimeshi.</title>
        <authorList>
            <person name="Wang C.M."/>
            <person name="Zheng Y."/>
            <person name="Sakai Y."/>
            <person name="Toyoda A."/>
            <person name="Minakuchi Y."/>
            <person name="Abe K."/>
            <person name="Yokota A."/>
            <person name="Yabe S."/>
        </authorList>
    </citation>
    <scope>NUCLEOTIDE SEQUENCE [LARGE SCALE GENOMIC DNA]</scope>
    <source>
        <strain evidence="2">Uno16</strain>
    </source>
</reference>
<comment type="caution">
    <text evidence="1">The sequence shown here is derived from an EMBL/GenBank/DDBJ whole genome shotgun (WGS) entry which is preliminary data.</text>
</comment>
<name>A0A402B4R6_9CHLR</name>